<proteinExistence type="predicted"/>
<keyword evidence="2" id="KW-0732">Signal</keyword>
<dbReference type="AlphaFoldDB" id="A0A3N0YJ65"/>
<organism evidence="3 4">
    <name type="scientific">Anabarilius grahami</name>
    <name type="common">Kanglang fish</name>
    <name type="synonym">Barilius grahami</name>
    <dbReference type="NCBI Taxonomy" id="495550"/>
    <lineage>
        <taxon>Eukaryota</taxon>
        <taxon>Metazoa</taxon>
        <taxon>Chordata</taxon>
        <taxon>Craniata</taxon>
        <taxon>Vertebrata</taxon>
        <taxon>Euteleostomi</taxon>
        <taxon>Actinopterygii</taxon>
        <taxon>Neopterygii</taxon>
        <taxon>Teleostei</taxon>
        <taxon>Ostariophysi</taxon>
        <taxon>Cypriniformes</taxon>
        <taxon>Xenocyprididae</taxon>
        <taxon>Xenocypridinae</taxon>
        <taxon>Xenocypridinae incertae sedis</taxon>
        <taxon>Anabarilius</taxon>
    </lineage>
</organism>
<feature type="signal peptide" evidence="2">
    <location>
        <begin position="1"/>
        <end position="19"/>
    </location>
</feature>
<evidence type="ECO:0000313" key="3">
    <source>
        <dbReference type="EMBL" id="ROL45931.1"/>
    </source>
</evidence>
<evidence type="ECO:0000256" key="2">
    <source>
        <dbReference type="SAM" id="SignalP"/>
    </source>
</evidence>
<sequence length="182" mass="19505">MLILDLCICVFQVVQEVYTRFTEESTAQSTWENNTESTEVEIKGLEVSKPGQYQALQSDKNFMEMNDSGVEFTTSALPLDSDTDVPDNLTSHKLLIESDTLAGVPPAISEGDHSATHTPDSILSASPVVQPKSGAQIDGDLIGATTPEEMAKVNELDAKTSKDASPHSEKAATFDPTNGTTT</sequence>
<protein>
    <submittedName>
        <fullName evidence="3">Uncharacterized protein</fullName>
    </submittedName>
</protein>
<feature type="region of interest" description="Disordered" evidence="1">
    <location>
        <begin position="152"/>
        <end position="182"/>
    </location>
</feature>
<feature type="chain" id="PRO_5018121451" evidence="2">
    <location>
        <begin position="20"/>
        <end position="182"/>
    </location>
</feature>
<feature type="compositionally biased region" description="Basic and acidic residues" evidence="1">
    <location>
        <begin position="152"/>
        <end position="172"/>
    </location>
</feature>
<accession>A0A3N0YJ65</accession>
<gene>
    <name evidence="3" type="ORF">DPX16_4745</name>
</gene>
<dbReference type="Proteomes" id="UP000281406">
    <property type="component" value="Unassembled WGS sequence"/>
</dbReference>
<dbReference type="EMBL" id="RJVU01042532">
    <property type="protein sequence ID" value="ROL45931.1"/>
    <property type="molecule type" value="Genomic_DNA"/>
</dbReference>
<dbReference type="OrthoDB" id="8817156at2759"/>
<name>A0A3N0YJ65_ANAGA</name>
<evidence type="ECO:0000313" key="4">
    <source>
        <dbReference type="Proteomes" id="UP000281406"/>
    </source>
</evidence>
<comment type="caution">
    <text evidence="3">The sequence shown here is derived from an EMBL/GenBank/DDBJ whole genome shotgun (WGS) entry which is preliminary data.</text>
</comment>
<reference evidence="3 4" key="1">
    <citation type="submission" date="2018-10" db="EMBL/GenBank/DDBJ databases">
        <title>Genome assembly for a Yunnan-Guizhou Plateau 3E fish, Anabarilius grahami (Regan), and its evolutionary and genetic applications.</title>
        <authorList>
            <person name="Jiang W."/>
        </authorList>
    </citation>
    <scope>NUCLEOTIDE SEQUENCE [LARGE SCALE GENOMIC DNA]</scope>
    <source>
        <strain evidence="3">AG-KIZ</strain>
        <tissue evidence="3">Muscle</tissue>
    </source>
</reference>
<keyword evidence="4" id="KW-1185">Reference proteome</keyword>
<evidence type="ECO:0000256" key="1">
    <source>
        <dbReference type="SAM" id="MobiDB-lite"/>
    </source>
</evidence>